<gene>
    <name evidence="2" type="ORF">ECRASSUSDP1_LOCUS22626</name>
</gene>
<name>A0AAD1XYC3_EUPCR</name>
<protein>
    <submittedName>
        <fullName evidence="2">Uncharacterized protein</fullName>
    </submittedName>
</protein>
<comment type="caution">
    <text evidence="2">The sequence shown here is derived from an EMBL/GenBank/DDBJ whole genome shotgun (WGS) entry which is preliminary data.</text>
</comment>
<evidence type="ECO:0000313" key="3">
    <source>
        <dbReference type="Proteomes" id="UP001295684"/>
    </source>
</evidence>
<accession>A0AAD1XYC3</accession>
<feature type="compositionally biased region" description="Acidic residues" evidence="1">
    <location>
        <begin position="104"/>
        <end position="118"/>
    </location>
</feature>
<keyword evidence="3" id="KW-1185">Reference proteome</keyword>
<dbReference type="AlphaFoldDB" id="A0AAD1XYC3"/>
<organism evidence="2 3">
    <name type="scientific">Euplotes crassus</name>
    <dbReference type="NCBI Taxonomy" id="5936"/>
    <lineage>
        <taxon>Eukaryota</taxon>
        <taxon>Sar</taxon>
        <taxon>Alveolata</taxon>
        <taxon>Ciliophora</taxon>
        <taxon>Intramacronucleata</taxon>
        <taxon>Spirotrichea</taxon>
        <taxon>Hypotrichia</taxon>
        <taxon>Euplotida</taxon>
        <taxon>Euplotidae</taxon>
        <taxon>Moneuplotes</taxon>
    </lineage>
</organism>
<proteinExistence type="predicted"/>
<dbReference type="Proteomes" id="UP001295684">
    <property type="component" value="Unassembled WGS sequence"/>
</dbReference>
<dbReference type="EMBL" id="CAMPGE010023214">
    <property type="protein sequence ID" value="CAI2381179.1"/>
    <property type="molecule type" value="Genomic_DNA"/>
</dbReference>
<reference evidence="2" key="1">
    <citation type="submission" date="2023-07" db="EMBL/GenBank/DDBJ databases">
        <authorList>
            <consortium name="AG Swart"/>
            <person name="Singh M."/>
            <person name="Singh A."/>
            <person name="Seah K."/>
            <person name="Emmerich C."/>
        </authorList>
    </citation>
    <scope>NUCLEOTIDE SEQUENCE</scope>
    <source>
        <strain evidence="2">DP1</strain>
    </source>
</reference>
<evidence type="ECO:0000256" key="1">
    <source>
        <dbReference type="SAM" id="MobiDB-lite"/>
    </source>
</evidence>
<sequence length="149" mass="17016">MFRGKSVRIPGRDGQIRVLENKIKKLENEYGTLAELESNYTYAPNPTVCDSTVEFIDSKLLLDPIVMNSLFSKGEMKSALKKKYKDKLLVLSKDNNPSKAYAKEEDDDDDDEDEDEPITDMKRSNQGKPKLIEKPDIQEHSNKTCCIIQ</sequence>
<feature type="compositionally biased region" description="Basic and acidic residues" evidence="1">
    <location>
        <begin position="130"/>
        <end position="142"/>
    </location>
</feature>
<feature type="region of interest" description="Disordered" evidence="1">
    <location>
        <begin position="95"/>
        <end position="149"/>
    </location>
</feature>
<evidence type="ECO:0000313" key="2">
    <source>
        <dbReference type="EMBL" id="CAI2381179.1"/>
    </source>
</evidence>